<comment type="cofactor">
    <cofactor evidence="2">
        <name>Mg(2+)</name>
        <dbReference type="ChEBI" id="CHEBI:18420"/>
    </cofactor>
</comment>
<keyword evidence="6" id="KW-0547">Nucleotide-binding</keyword>
<dbReference type="InterPro" id="IPR015824">
    <property type="entry name" value="Phosphoglycerate_kinase_N"/>
</dbReference>
<dbReference type="Proteomes" id="UP000775213">
    <property type="component" value="Unassembled WGS sequence"/>
</dbReference>
<evidence type="ECO:0000256" key="11">
    <source>
        <dbReference type="RuleBase" id="RU000696"/>
    </source>
</evidence>
<evidence type="ECO:0000256" key="4">
    <source>
        <dbReference type="ARBA" id="ARBA00013061"/>
    </source>
</evidence>
<dbReference type="FunFam" id="3.40.50.1260:FF:000006">
    <property type="entry name" value="Phosphoglycerate kinase"/>
    <property type="match status" value="1"/>
</dbReference>
<dbReference type="InterPro" id="IPR001576">
    <property type="entry name" value="Phosphoglycerate_kinase"/>
</dbReference>
<name>A0AAV7G8J0_DENCH</name>
<dbReference type="EMBL" id="JAGFBR010000017">
    <property type="protein sequence ID" value="KAH0452455.1"/>
    <property type="molecule type" value="Genomic_DNA"/>
</dbReference>
<organism evidence="12 13">
    <name type="scientific">Dendrobium chrysotoxum</name>
    <name type="common">Orchid</name>
    <dbReference type="NCBI Taxonomy" id="161865"/>
    <lineage>
        <taxon>Eukaryota</taxon>
        <taxon>Viridiplantae</taxon>
        <taxon>Streptophyta</taxon>
        <taxon>Embryophyta</taxon>
        <taxon>Tracheophyta</taxon>
        <taxon>Spermatophyta</taxon>
        <taxon>Magnoliopsida</taxon>
        <taxon>Liliopsida</taxon>
        <taxon>Asparagales</taxon>
        <taxon>Orchidaceae</taxon>
        <taxon>Epidendroideae</taxon>
        <taxon>Malaxideae</taxon>
        <taxon>Dendrobiinae</taxon>
        <taxon>Dendrobium</taxon>
    </lineage>
</organism>
<protein>
    <recommendedName>
        <fullName evidence="4 10">Phosphoglycerate kinase</fullName>
        <ecNumber evidence="4 10">2.7.2.3</ecNumber>
    </recommendedName>
</protein>
<evidence type="ECO:0000256" key="6">
    <source>
        <dbReference type="ARBA" id="ARBA00022741"/>
    </source>
</evidence>
<evidence type="ECO:0000256" key="2">
    <source>
        <dbReference type="ARBA" id="ARBA00001946"/>
    </source>
</evidence>
<evidence type="ECO:0000313" key="13">
    <source>
        <dbReference type="Proteomes" id="UP000775213"/>
    </source>
</evidence>
<evidence type="ECO:0000256" key="3">
    <source>
        <dbReference type="ARBA" id="ARBA00008982"/>
    </source>
</evidence>
<keyword evidence="13" id="KW-1185">Reference proteome</keyword>
<dbReference type="Pfam" id="PF00162">
    <property type="entry name" value="PGK"/>
    <property type="match status" value="1"/>
</dbReference>
<accession>A0AAV7G8J0</accession>
<comment type="subunit">
    <text evidence="11">Monomer.</text>
</comment>
<dbReference type="Gene3D" id="3.40.50.1260">
    <property type="entry name" value="Phosphoglycerate kinase, N-terminal domain"/>
    <property type="match status" value="1"/>
</dbReference>
<reference evidence="12 13" key="1">
    <citation type="journal article" date="2021" name="Hortic Res">
        <title>Chromosome-scale assembly of the Dendrobium chrysotoxum genome enhances the understanding of orchid evolution.</title>
        <authorList>
            <person name="Zhang Y."/>
            <person name="Zhang G.Q."/>
            <person name="Zhang D."/>
            <person name="Liu X.D."/>
            <person name="Xu X.Y."/>
            <person name="Sun W.H."/>
            <person name="Yu X."/>
            <person name="Zhu X."/>
            <person name="Wang Z.W."/>
            <person name="Zhao X."/>
            <person name="Zhong W.Y."/>
            <person name="Chen H."/>
            <person name="Yin W.L."/>
            <person name="Huang T."/>
            <person name="Niu S.C."/>
            <person name="Liu Z.J."/>
        </authorList>
    </citation>
    <scope>NUCLEOTIDE SEQUENCE [LARGE SCALE GENOMIC DNA]</scope>
    <source>
        <strain evidence="12">Lindl</strain>
    </source>
</reference>
<dbReference type="GO" id="GO:0004618">
    <property type="term" value="F:phosphoglycerate kinase activity"/>
    <property type="evidence" value="ECO:0007669"/>
    <property type="project" value="UniProtKB-EC"/>
</dbReference>
<dbReference type="GO" id="GO:0006096">
    <property type="term" value="P:glycolytic process"/>
    <property type="evidence" value="ECO:0007669"/>
    <property type="project" value="InterPro"/>
</dbReference>
<dbReference type="GO" id="GO:0005524">
    <property type="term" value="F:ATP binding"/>
    <property type="evidence" value="ECO:0007669"/>
    <property type="project" value="UniProtKB-KW"/>
</dbReference>
<evidence type="ECO:0000313" key="12">
    <source>
        <dbReference type="EMBL" id="KAH0452455.1"/>
    </source>
</evidence>
<dbReference type="PANTHER" id="PTHR11406">
    <property type="entry name" value="PHOSPHOGLYCERATE KINASE"/>
    <property type="match status" value="1"/>
</dbReference>
<dbReference type="GO" id="GO:0005829">
    <property type="term" value="C:cytosol"/>
    <property type="evidence" value="ECO:0007669"/>
    <property type="project" value="TreeGrafter"/>
</dbReference>
<keyword evidence="5 10" id="KW-0808">Transferase</keyword>
<comment type="catalytic activity">
    <reaction evidence="1 10">
        <text>(2R)-3-phosphoglycerate + ATP = (2R)-3-phospho-glyceroyl phosphate + ADP</text>
        <dbReference type="Rhea" id="RHEA:14801"/>
        <dbReference type="ChEBI" id="CHEBI:30616"/>
        <dbReference type="ChEBI" id="CHEBI:57604"/>
        <dbReference type="ChEBI" id="CHEBI:58272"/>
        <dbReference type="ChEBI" id="CHEBI:456216"/>
        <dbReference type="EC" id="2.7.2.3"/>
    </reaction>
</comment>
<keyword evidence="7 10" id="KW-0418">Kinase</keyword>
<evidence type="ECO:0000256" key="5">
    <source>
        <dbReference type="ARBA" id="ARBA00022679"/>
    </source>
</evidence>
<evidence type="ECO:0000256" key="9">
    <source>
        <dbReference type="ARBA" id="ARBA00022842"/>
    </source>
</evidence>
<proteinExistence type="inferred from homology"/>
<sequence>MEAKRSVGDLKGKKVLVKVDLNVPLDDKLKIADDTRIRAAVPTIKYLIEHGARVILCSHQGCPKGVTPKYRLKPHVPRISELLGIDVLMANDCIGEEVEKIMVALPDGGVVLLENVRFYKEEEEEKNDLEFAKKLASLADLYVNDAFGTAHRAHALTEGFSRGSGKRMSR</sequence>
<dbReference type="EC" id="2.7.2.3" evidence="4 10"/>
<comment type="similarity">
    <text evidence="3 10">Belongs to the phosphoglycerate kinase family.</text>
</comment>
<dbReference type="AlphaFoldDB" id="A0AAV7G8J0"/>
<dbReference type="PANTHER" id="PTHR11406:SF27">
    <property type="entry name" value="PHOSPHOGLYCERATE KINASE 3, CYTOSOLIC"/>
    <property type="match status" value="1"/>
</dbReference>
<evidence type="ECO:0000256" key="8">
    <source>
        <dbReference type="ARBA" id="ARBA00022840"/>
    </source>
</evidence>
<evidence type="ECO:0000256" key="1">
    <source>
        <dbReference type="ARBA" id="ARBA00000642"/>
    </source>
</evidence>
<evidence type="ECO:0000256" key="10">
    <source>
        <dbReference type="RuleBase" id="RU000532"/>
    </source>
</evidence>
<gene>
    <name evidence="12" type="ORF">IEQ34_019754</name>
</gene>
<evidence type="ECO:0000256" key="7">
    <source>
        <dbReference type="ARBA" id="ARBA00022777"/>
    </source>
</evidence>
<dbReference type="InterPro" id="IPR036043">
    <property type="entry name" value="Phosphoglycerate_kinase_sf"/>
</dbReference>
<dbReference type="PRINTS" id="PR00477">
    <property type="entry name" value="PHGLYCKINASE"/>
</dbReference>
<dbReference type="GO" id="GO:0006094">
    <property type="term" value="P:gluconeogenesis"/>
    <property type="evidence" value="ECO:0007669"/>
    <property type="project" value="TreeGrafter"/>
</dbReference>
<dbReference type="GO" id="GO:0043531">
    <property type="term" value="F:ADP binding"/>
    <property type="evidence" value="ECO:0007669"/>
    <property type="project" value="TreeGrafter"/>
</dbReference>
<keyword evidence="8" id="KW-0067">ATP-binding</keyword>
<comment type="caution">
    <text evidence="12">The sequence shown here is derived from an EMBL/GenBank/DDBJ whole genome shotgun (WGS) entry which is preliminary data.</text>
</comment>
<dbReference type="SUPFAM" id="SSF53748">
    <property type="entry name" value="Phosphoglycerate kinase"/>
    <property type="match status" value="1"/>
</dbReference>
<keyword evidence="9" id="KW-0460">Magnesium</keyword>